<sequence>MQFGLLIDIQKLVALLGMKFLILNMFLTVKLTLVKLCIQISIAMKRMMLALRFLIIHSMVGFVKIHSEKFIIDILFQIQK</sequence>
<feature type="transmembrane region" description="Helical" evidence="1">
    <location>
        <begin position="12"/>
        <end position="37"/>
    </location>
</feature>
<evidence type="ECO:0000256" key="1">
    <source>
        <dbReference type="SAM" id="Phobius"/>
    </source>
</evidence>
<keyword evidence="1" id="KW-1133">Transmembrane helix</keyword>
<dbReference type="AlphaFoldDB" id="A0A1F7FD58"/>
<evidence type="ECO:0000313" key="2">
    <source>
        <dbReference type="EMBL" id="OGK04452.1"/>
    </source>
</evidence>
<reference evidence="2 3" key="1">
    <citation type="journal article" date="2016" name="Nat. Commun.">
        <title>Thousands of microbial genomes shed light on interconnected biogeochemical processes in an aquifer system.</title>
        <authorList>
            <person name="Anantharaman K."/>
            <person name="Brown C.T."/>
            <person name="Hug L.A."/>
            <person name="Sharon I."/>
            <person name="Castelle C.J."/>
            <person name="Probst A.J."/>
            <person name="Thomas B.C."/>
            <person name="Singh A."/>
            <person name="Wilkins M.J."/>
            <person name="Karaoz U."/>
            <person name="Brodie E.L."/>
            <person name="Williams K.H."/>
            <person name="Hubbard S.S."/>
            <person name="Banfield J.F."/>
        </authorList>
    </citation>
    <scope>NUCLEOTIDE SEQUENCE [LARGE SCALE GENOMIC DNA]</scope>
</reference>
<proteinExistence type="predicted"/>
<dbReference type="EMBL" id="MFYX01000072">
    <property type="protein sequence ID" value="OGK04452.1"/>
    <property type="molecule type" value="Genomic_DNA"/>
</dbReference>
<evidence type="ECO:0000313" key="3">
    <source>
        <dbReference type="Proteomes" id="UP000179243"/>
    </source>
</evidence>
<gene>
    <name evidence="2" type="ORF">A2519_11365</name>
</gene>
<keyword evidence="1" id="KW-0472">Membrane</keyword>
<name>A0A1F7FD58_UNCRA</name>
<dbReference type="Proteomes" id="UP000179243">
    <property type="component" value="Unassembled WGS sequence"/>
</dbReference>
<comment type="caution">
    <text evidence="2">The sequence shown here is derived from an EMBL/GenBank/DDBJ whole genome shotgun (WGS) entry which is preliminary data.</text>
</comment>
<keyword evidence="1" id="KW-0812">Transmembrane</keyword>
<accession>A0A1F7FD58</accession>
<protein>
    <submittedName>
        <fullName evidence="2">Uncharacterized protein</fullName>
    </submittedName>
</protein>
<organism evidence="2 3">
    <name type="scientific">Candidatus Raymondbacteria bacterium RIFOXYD12_FULL_49_13</name>
    <dbReference type="NCBI Taxonomy" id="1817890"/>
    <lineage>
        <taxon>Bacteria</taxon>
        <taxon>Raymondiibacteriota</taxon>
    </lineage>
</organism>